<feature type="region of interest" description="Disordered" evidence="6">
    <location>
        <begin position="25"/>
        <end position="117"/>
    </location>
</feature>
<dbReference type="FunFam" id="2.130.10.10:FF:000414">
    <property type="entry name" value="Cytoplasmic dynein intermediate chain"/>
    <property type="match status" value="1"/>
</dbReference>
<dbReference type="OrthoDB" id="366230at2759"/>
<keyword evidence="3 5" id="KW-0853">WD repeat</keyword>
<dbReference type="InterPro" id="IPR050687">
    <property type="entry name" value="Dynein_IC"/>
</dbReference>
<dbReference type="AlphaFoldDB" id="A0A0C3LYH0"/>
<dbReference type="SUPFAM" id="SSF50978">
    <property type="entry name" value="WD40 repeat-like"/>
    <property type="match status" value="1"/>
</dbReference>
<name>A0A0C3LYH0_9AGAM</name>
<evidence type="ECO:0000256" key="3">
    <source>
        <dbReference type="ARBA" id="ARBA00022574"/>
    </source>
</evidence>
<sequence>MQASRRAELQAKKEKIEELRRLKKAREEARVAAVTSTTSPPPPRSRREVDDILDEVLGRGASGPRLSDGGLGESTPPSASRPESPAVSGLPLPPLGRSALGGSRSSDVGSDIATPVENTGSQLRFVVDFVDVEQELFELPQKQRVIYNKEVQTAEVEAEPTGPSEDDIRQRLLEEQEAERERIRQEKEFEEQNKQLDKEIEEELRADRGSSLDLTEEERATIFVAPEFLDFVETSSKIVERALSDAYDYIRDYTIGAELGTDDSEGNRVKKICAFYDEQVNKNRSITDVDWSPKYPELSVASYNKNPAALNEPDGIVAVWNLHMLERPEFVFHSQSDVLSVAFSPFHPNLVFGGSYSGQILLWDTRSKHLPVLKTPLSASGHTHPVYTMQMVGTQNAHNLITGSTDGMVCSWLVDMLAQPQETLDLVHSGHNKTDEVSVTALDFPDNETTTFWVGTEEGNVYQANRYDRAGSKAGLHQHDSYRGHAGPVTGLSFHPAAGPVDFSDLFLTSSVDWTVKLWRTRSAAKPSTSATTITPLYSFEEADDYVYDVRWHPTHPSLFGAADGSGRFDLWNLNVDTEVPMVSSVIGEGRAINKFAWECKEGKRVGLGSSDGKLYIYDIGDMANSKEADWVDLQRSLGAMAGGTGQGAAVETEPRR</sequence>
<dbReference type="GO" id="GO:0005737">
    <property type="term" value="C:cytoplasm"/>
    <property type="evidence" value="ECO:0007669"/>
    <property type="project" value="UniProtKB-SubCell"/>
</dbReference>
<dbReference type="HOGENOM" id="CLU_012999_2_0_1"/>
<keyword evidence="4" id="KW-0677">Repeat</keyword>
<comment type="subcellular location">
    <subcellularLocation>
        <location evidence="1">Cytoplasm</location>
    </subcellularLocation>
</comment>
<accession>A0A0C3LYH0</accession>
<dbReference type="Gene3D" id="2.130.10.10">
    <property type="entry name" value="YVTN repeat-like/Quinoprotein amine dehydrogenase"/>
    <property type="match status" value="2"/>
</dbReference>
<evidence type="ECO:0000313" key="7">
    <source>
        <dbReference type="EMBL" id="KIO26492.1"/>
    </source>
</evidence>
<evidence type="ECO:0000256" key="1">
    <source>
        <dbReference type="ARBA" id="ARBA00004496"/>
    </source>
</evidence>
<dbReference type="CDD" id="cd22265">
    <property type="entry name" value="UDM1_RNF168"/>
    <property type="match status" value="1"/>
</dbReference>
<keyword evidence="8" id="KW-1185">Reference proteome</keyword>
<dbReference type="STRING" id="1051891.A0A0C3LYH0"/>
<dbReference type="GO" id="GO:0005868">
    <property type="term" value="C:cytoplasmic dynein complex"/>
    <property type="evidence" value="ECO:0007669"/>
    <property type="project" value="TreeGrafter"/>
</dbReference>
<keyword evidence="2" id="KW-0963">Cytoplasm</keyword>
<dbReference type="InterPro" id="IPR015943">
    <property type="entry name" value="WD40/YVTN_repeat-like_dom_sf"/>
</dbReference>
<dbReference type="GO" id="GO:0010970">
    <property type="term" value="P:transport along microtubule"/>
    <property type="evidence" value="ECO:0007669"/>
    <property type="project" value="TreeGrafter"/>
</dbReference>
<feature type="compositionally biased region" description="Basic and acidic residues" evidence="6">
    <location>
        <begin position="177"/>
        <end position="210"/>
    </location>
</feature>
<dbReference type="GO" id="GO:0045503">
    <property type="term" value="F:dynein light chain binding"/>
    <property type="evidence" value="ECO:0007669"/>
    <property type="project" value="TreeGrafter"/>
</dbReference>
<dbReference type="Proteomes" id="UP000054248">
    <property type="component" value="Unassembled WGS sequence"/>
</dbReference>
<dbReference type="InterPro" id="IPR001680">
    <property type="entry name" value="WD40_rpt"/>
</dbReference>
<dbReference type="PROSITE" id="PS50294">
    <property type="entry name" value="WD_REPEATS_REGION"/>
    <property type="match status" value="1"/>
</dbReference>
<evidence type="ECO:0000256" key="5">
    <source>
        <dbReference type="PROSITE-ProRule" id="PRU00221"/>
    </source>
</evidence>
<reference evidence="7 8" key="1">
    <citation type="submission" date="2014-04" db="EMBL/GenBank/DDBJ databases">
        <authorList>
            <consortium name="DOE Joint Genome Institute"/>
            <person name="Kuo A."/>
            <person name="Girlanda M."/>
            <person name="Perotto S."/>
            <person name="Kohler A."/>
            <person name="Nagy L.G."/>
            <person name="Floudas D."/>
            <person name="Copeland A."/>
            <person name="Barry K.W."/>
            <person name="Cichocki N."/>
            <person name="Veneault-Fourrey C."/>
            <person name="LaButti K."/>
            <person name="Lindquist E.A."/>
            <person name="Lipzen A."/>
            <person name="Lundell T."/>
            <person name="Morin E."/>
            <person name="Murat C."/>
            <person name="Sun H."/>
            <person name="Tunlid A."/>
            <person name="Henrissat B."/>
            <person name="Grigoriev I.V."/>
            <person name="Hibbett D.S."/>
            <person name="Martin F."/>
            <person name="Nordberg H.P."/>
            <person name="Cantor M.N."/>
            <person name="Hua S.X."/>
        </authorList>
    </citation>
    <scope>NUCLEOTIDE SEQUENCE [LARGE SCALE GENOMIC DNA]</scope>
    <source>
        <strain evidence="7 8">MUT 4182</strain>
    </source>
</reference>
<dbReference type="EMBL" id="KN823023">
    <property type="protein sequence ID" value="KIO26492.1"/>
    <property type="molecule type" value="Genomic_DNA"/>
</dbReference>
<dbReference type="PANTHER" id="PTHR12442">
    <property type="entry name" value="DYNEIN INTERMEDIATE CHAIN"/>
    <property type="match status" value="1"/>
</dbReference>
<dbReference type="PROSITE" id="PS50082">
    <property type="entry name" value="WD_REPEATS_2"/>
    <property type="match status" value="1"/>
</dbReference>
<feature type="repeat" description="WD" evidence="5">
    <location>
        <begin position="482"/>
        <end position="529"/>
    </location>
</feature>
<evidence type="ECO:0000256" key="6">
    <source>
        <dbReference type="SAM" id="MobiDB-lite"/>
    </source>
</evidence>
<organism evidence="7 8">
    <name type="scientific">Tulasnella calospora MUT 4182</name>
    <dbReference type="NCBI Taxonomy" id="1051891"/>
    <lineage>
        <taxon>Eukaryota</taxon>
        <taxon>Fungi</taxon>
        <taxon>Dikarya</taxon>
        <taxon>Basidiomycota</taxon>
        <taxon>Agaricomycotina</taxon>
        <taxon>Agaricomycetes</taxon>
        <taxon>Cantharellales</taxon>
        <taxon>Tulasnellaceae</taxon>
        <taxon>Tulasnella</taxon>
    </lineage>
</organism>
<dbReference type="FunFam" id="2.130.10.10:FF:001070">
    <property type="entry name" value="Dynein intermediate chain, cytosolic"/>
    <property type="match status" value="1"/>
</dbReference>
<dbReference type="SMART" id="SM00320">
    <property type="entry name" value="WD40"/>
    <property type="match status" value="7"/>
</dbReference>
<dbReference type="Pfam" id="PF00400">
    <property type="entry name" value="WD40"/>
    <property type="match status" value="2"/>
</dbReference>
<evidence type="ECO:0000256" key="4">
    <source>
        <dbReference type="ARBA" id="ARBA00022737"/>
    </source>
</evidence>
<gene>
    <name evidence="7" type="ORF">M407DRAFT_234918</name>
</gene>
<protein>
    <submittedName>
        <fullName evidence="7">Uncharacterized protein</fullName>
    </submittedName>
</protein>
<dbReference type="GO" id="GO:0045504">
    <property type="term" value="F:dynein heavy chain binding"/>
    <property type="evidence" value="ECO:0007669"/>
    <property type="project" value="TreeGrafter"/>
</dbReference>
<evidence type="ECO:0000313" key="8">
    <source>
        <dbReference type="Proteomes" id="UP000054248"/>
    </source>
</evidence>
<feature type="region of interest" description="Disordered" evidence="6">
    <location>
        <begin position="177"/>
        <end position="212"/>
    </location>
</feature>
<proteinExistence type="predicted"/>
<dbReference type="InterPro" id="IPR036322">
    <property type="entry name" value="WD40_repeat_dom_sf"/>
</dbReference>
<reference evidence="8" key="2">
    <citation type="submission" date="2015-01" db="EMBL/GenBank/DDBJ databases">
        <title>Evolutionary Origins and Diversification of the Mycorrhizal Mutualists.</title>
        <authorList>
            <consortium name="DOE Joint Genome Institute"/>
            <consortium name="Mycorrhizal Genomics Consortium"/>
            <person name="Kohler A."/>
            <person name="Kuo A."/>
            <person name="Nagy L.G."/>
            <person name="Floudas D."/>
            <person name="Copeland A."/>
            <person name="Barry K.W."/>
            <person name="Cichocki N."/>
            <person name="Veneault-Fourrey C."/>
            <person name="LaButti K."/>
            <person name="Lindquist E.A."/>
            <person name="Lipzen A."/>
            <person name="Lundell T."/>
            <person name="Morin E."/>
            <person name="Murat C."/>
            <person name="Riley R."/>
            <person name="Ohm R."/>
            <person name="Sun H."/>
            <person name="Tunlid A."/>
            <person name="Henrissat B."/>
            <person name="Grigoriev I.V."/>
            <person name="Hibbett D.S."/>
            <person name="Martin F."/>
        </authorList>
    </citation>
    <scope>NUCLEOTIDE SEQUENCE [LARGE SCALE GENOMIC DNA]</scope>
    <source>
        <strain evidence="8">MUT 4182</strain>
    </source>
</reference>
<feature type="compositionally biased region" description="Low complexity" evidence="6">
    <location>
        <begin position="95"/>
        <end position="106"/>
    </location>
</feature>
<evidence type="ECO:0000256" key="2">
    <source>
        <dbReference type="ARBA" id="ARBA00022490"/>
    </source>
</evidence>
<dbReference type="PANTHER" id="PTHR12442:SF22">
    <property type="entry name" value="CYTOPLASMIC DYNEIN 1 INTERMEDIATE CHAIN-RELATED"/>
    <property type="match status" value="1"/>
</dbReference>